<evidence type="ECO:0000256" key="1">
    <source>
        <dbReference type="ARBA" id="ARBA00001933"/>
    </source>
</evidence>
<comment type="similarity">
    <text evidence="4">Belongs to the DegT/DnrJ/EryC1 family.</text>
</comment>
<dbReference type="InterPro" id="IPR015422">
    <property type="entry name" value="PyrdxlP-dep_Trfase_small"/>
</dbReference>
<dbReference type="RefSeq" id="WP_088979831.1">
    <property type="nucleotide sequence ID" value="NZ_LT607413.1"/>
</dbReference>
<proteinExistence type="inferred from homology"/>
<organism evidence="5 6">
    <name type="scientific">Micromonospora echinospora</name>
    <name type="common">Micromonospora purpurea</name>
    <dbReference type="NCBI Taxonomy" id="1877"/>
    <lineage>
        <taxon>Bacteria</taxon>
        <taxon>Bacillati</taxon>
        <taxon>Actinomycetota</taxon>
        <taxon>Actinomycetes</taxon>
        <taxon>Micromonosporales</taxon>
        <taxon>Micromonosporaceae</taxon>
        <taxon>Micromonospora</taxon>
    </lineage>
</organism>
<evidence type="ECO:0000256" key="4">
    <source>
        <dbReference type="RuleBase" id="RU004508"/>
    </source>
</evidence>
<protein>
    <submittedName>
        <fullName evidence="5">dTDP-4-amino-4,6-dideoxygalactose transaminase</fullName>
    </submittedName>
</protein>
<dbReference type="PIRSF" id="PIRSF000390">
    <property type="entry name" value="PLP_StrS"/>
    <property type="match status" value="1"/>
</dbReference>
<name>A0A1C4U7G6_MICEC</name>
<evidence type="ECO:0000256" key="3">
    <source>
        <dbReference type="PIRSR" id="PIRSR000390-2"/>
    </source>
</evidence>
<accession>A0A1C4U7G6</accession>
<dbReference type="CDD" id="cd00616">
    <property type="entry name" value="AHBA_syn"/>
    <property type="match status" value="1"/>
</dbReference>
<gene>
    <name evidence="5" type="ORF">GA0070618_0076</name>
</gene>
<dbReference type="InterPro" id="IPR000653">
    <property type="entry name" value="DegT/StrS_aminotransferase"/>
</dbReference>
<sequence length="384" mass="41676">MDDRTLPFALPDVGEAEIAAVTSAIRSGWLSSGPLVREFEERFATYCGPGLTAVALNSATAGLHLALEALGVGPGTEVLVPTWTFTATAEVVVHVGAVPVLVDVDPVTLTIDLDDAARKVTGRTVAVLPVHFAGQPVDGARLHEFARRHGVAVVEDAAHAFPAASGGVPVGAGPTAATVFSFYATKTITTGEGGMLVTRDPDLARRVRVMRLHGFDRDGFDRYRSDRPAWRYDVVDAGFKNNLTDPAAAMGLVQLARAESMRQRREEIAGRYRAAFAGLPLDLPAPAPEADVHAWHLFVVRLRPDAPVDRDRFIVEMSRLGVGCSVHFIPLHQHTHWRRWLALTDDMFPVASREFARVVSLPLFSAMDDEQVDLVIRTVSKVLQ</sequence>
<dbReference type="GO" id="GO:0030170">
    <property type="term" value="F:pyridoxal phosphate binding"/>
    <property type="evidence" value="ECO:0007669"/>
    <property type="project" value="TreeGrafter"/>
</dbReference>
<dbReference type="InterPro" id="IPR015424">
    <property type="entry name" value="PyrdxlP-dep_Trfase"/>
</dbReference>
<evidence type="ECO:0000313" key="6">
    <source>
        <dbReference type="Proteomes" id="UP000198253"/>
    </source>
</evidence>
<dbReference type="GO" id="GO:0000271">
    <property type="term" value="P:polysaccharide biosynthetic process"/>
    <property type="evidence" value="ECO:0007669"/>
    <property type="project" value="TreeGrafter"/>
</dbReference>
<dbReference type="InterPro" id="IPR015421">
    <property type="entry name" value="PyrdxlP-dep_Trfase_major"/>
</dbReference>
<dbReference type="PANTHER" id="PTHR30244">
    <property type="entry name" value="TRANSAMINASE"/>
    <property type="match status" value="1"/>
</dbReference>
<dbReference type="Gene3D" id="3.90.1150.10">
    <property type="entry name" value="Aspartate Aminotransferase, domain 1"/>
    <property type="match status" value="1"/>
</dbReference>
<dbReference type="Pfam" id="PF01041">
    <property type="entry name" value="DegT_DnrJ_EryC1"/>
    <property type="match status" value="1"/>
</dbReference>
<dbReference type="InParanoid" id="A0A1C4U7G6"/>
<feature type="modified residue" description="N6-(pyridoxal phosphate)lysine" evidence="3">
    <location>
        <position position="186"/>
    </location>
</feature>
<dbReference type="FunCoup" id="A0A1C4U7G6">
    <property type="interactions" value="4"/>
</dbReference>
<dbReference type="OrthoDB" id="9804264at2"/>
<evidence type="ECO:0000313" key="5">
    <source>
        <dbReference type="EMBL" id="SCE67547.1"/>
    </source>
</evidence>
<dbReference type="AlphaFoldDB" id="A0A1C4U7G6"/>
<dbReference type="GO" id="GO:0008483">
    <property type="term" value="F:transaminase activity"/>
    <property type="evidence" value="ECO:0007669"/>
    <property type="project" value="TreeGrafter"/>
</dbReference>
<reference evidence="6" key="1">
    <citation type="submission" date="2016-06" db="EMBL/GenBank/DDBJ databases">
        <authorList>
            <person name="Varghese N."/>
            <person name="Submissions Spin"/>
        </authorList>
    </citation>
    <scope>NUCLEOTIDE SEQUENCE [LARGE SCALE GENOMIC DNA]</scope>
    <source>
        <strain evidence="6">DSM 43816</strain>
    </source>
</reference>
<keyword evidence="3 4" id="KW-0663">Pyridoxal phosphate</keyword>
<dbReference type="PANTHER" id="PTHR30244:SF34">
    <property type="entry name" value="DTDP-4-AMINO-4,6-DIDEOXYGALACTOSE TRANSAMINASE"/>
    <property type="match status" value="1"/>
</dbReference>
<evidence type="ECO:0000256" key="2">
    <source>
        <dbReference type="PIRSR" id="PIRSR000390-1"/>
    </source>
</evidence>
<feature type="active site" description="Proton acceptor" evidence="2">
    <location>
        <position position="186"/>
    </location>
</feature>
<dbReference type="Gene3D" id="3.40.640.10">
    <property type="entry name" value="Type I PLP-dependent aspartate aminotransferase-like (Major domain)"/>
    <property type="match status" value="1"/>
</dbReference>
<dbReference type="SUPFAM" id="SSF53383">
    <property type="entry name" value="PLP-dependent transferases"/>
    <property type="match status" value="1"/>
</dbReference>
<comment type="cofactor">
    <cofactor evidence="1">
        <name>pyridoxal 5'-phosphate</name>
        <dbReference type="ChEBI" id="CHEBI:597326"/>
    </cofactor>
</comment>
<keyword evidence="6" id="KW-1185">Reference proteome</keyword>
<dbReference type="EMBL" id="LT607413">
    <property type="protein sequence ID" value="SCE67547.1"/>
    <property type="molecule type" value="Genomic_DNA"/>
</dbReference>
<dbReference type="Proteomes" id="UP000198253">
    <property type="component" value="Chromosome I"/>
</dbReference>